<feature type="domain" description="Vps52 C-terminal" evidence="1">
    <location>
        <begin position="1"/>
        <end position="49"/>
    </location>
</feature>
<dbReference type="Pfam" id="PF20655">
    <property type="entry name" value="Vps52_C"/>
    <property type="match status" value="1"/>
</dbReference>
<dbReference type="InterPro" id="IPR048361">
    <property type="entry name" value="Vps52_C"/>
</dbReference>
<evidence type="ECO:0000259" key="1">
    <source>
        <dbReference type="Pfam" id="PF20655"/>
    </source>
</evidence>
<evidence type="ECO:0000313" key="2">
    <source>
        <dbReference type="EMBL" id="MBX27988.1"/>
    </source>
</evidence>
<dbReference type="AlphaFoldDB" id="A0A2P2MCQ4"/>
<sequence>MNKVLSAHFRAYILALEKLQLDIATSSDLIGVEARSTGLFFKSKRTIEEPISCFCSWGED</sequence>
<dbReference type="EMBL" id="GGEC01047504">
    <property type="protein sequence ID" value="MBX27988.1"/>
    <property type="molecule type" value="Transcribed_RNA"/>
</dbReference>
<organism evidence="2">
    <name type="scientific">Rhizophora mucronata</name>
    <name type="common">Asiatic mangrove</name>
    <dbReference type="NCBI Taxonomy" id="61149"/>
    <lineage>
        <taxon>Eukaryota</taxon>
        <taxon>Viridiplantae</taxon>
        <taxon>Streptophyta</taxon>
        <taxon>Embryophyta</taxon>
        <taxon>Tracheophyta</taxon>
        <taxon>Spermatophyta</taxon>
        <taxon>Magnoliopsida</taxon>
        <taxon>eudicotyledons</taxon>
        <taxon>Gunneridae</taxon>
        <taxon>Pentapetalae</taxon>
        <taxon>rosids</taxon>
        <taxon>fabids</taxon>
        <taxon>Malpighiales</taxon>
        <taxon>Rhizophoraceae</taxon>
        <taxon>Rhizophora</taxon>
    </lineage>
</organism>
<accession>A0A2P2MCQ4</accession>
<protein>
    <recommendedName>
        <fullName evidence="1">Vps52 C-terminal domain-containing protein</fullName>
    </recommendedName>
</protein>
<proteinExistence type="predicted"/>
<reference evidence="2" key="1">
    <citation type="submission" date="2018-02" db="EMBL/GenBank/DDBJ databases">
        <title>Rhizophora mucronata_Transcriptome.</title>
        <authorList>
            <person name="Meera S.P."/>
            <person name="Sreeshan A."/>
            <person name="Augustine A."/>
        </authorList>
    </citation>
    <scope>NUCLEOTIDE SEQUENCE</scope>
    <source>
        <tissue evidence="2">Leaf</tissue>
    </source>
</reference>
<name>A0A2P2MCQ4_RHIMU</name>